<sequence length="225" mass="25728">MSIVTLSELLEAGVHFGHQAKRWNPKIFPYLYTERNGIHIIDLVQTAKLLTHACEFLQSEIKLKKRVLFIGTKKQASSVIENEAKRCGEFYINDRWLGGLLTNWSTVQLRIQRLHFLEKQELEGSIESIPKKEASILRRELFKLRKHLNGIKNMEKIPDIAIIVDPKKENTAILECKKLEITTIGILDTNCDPNFVDIPIPANDDAIRSVQLMLSKLSTAIIESK</sequence>
<dbReference type="InterPro" id="IPR023591">
    <property type="entry name" value="Ribosomal_uS2_flav_dom_sf"/>
</dbReference>
<dbReference type="EMBL" id="OP616817">
    <property type="protein sequence ID" value="WDA99984.1"/>
    <property type="molecule type" value="Genomic_DNA"/>
</dbReference>
<keyword evidence="5" id="KW-0934">Plastid</keyword>
<dbReference type="GO" id="GO:0005763">
    <property type="term" value="C:mitochondrial small ribosomal subunit"/>
    <property type="evidence" value="ECO:0007669"/>
    <property type="project" value="TreeGrafter"/>
</dbReference>
<dbReference type="Gene3D" id="1.10.287.610">
    <property type="entry name" value="Helix hairpin bin"/>
    <property type="match status" value="1"/>
</dbReference>
<protein>
    <recommendedName>
        <fullName evidence="4">Small ribosomal subunit protein uS2c</fullName>
    </recommendedName>
</protein>
<geneLocation type="plastid" evidence="5"/>
<evidence type="ECO:0000256" key="4">
    <source>
        <dbReference type="ARBA" id="ARBA00035155"/>
    </source>
</evidence>
<dbReference type="Gene3D" id="3.40.50.10490">
    <property type="entry name" value="Glucose-6-phosphate isomerase like protein, domain 1"/>
    <property type="match status" value="1"/>
</dbReference>
<evidence type="ECO:0000313" key="5">
    <source>
        <dbReference type="EMBL" id="WDA99984.1"/>
    </source>
</evidence>
<accession>A0A9Y1I409</accession>
<keyword evidence="3" id="KW-0687">Ribonucleoprotein</keyword>
<dbReference type="PANTHER" id="PTHR12534:SF0">
    <property type="entry name" value="SMALL RIBOSOMAL SUBUNIT PROTEIN US2M"/>
    <property type="match status" value="1"/>
</dbReference>
<evidence type="ECO:0000256" key="2">
    <source>
        <dbReference type="ARBA" id="ARBA00022980"/>
    </source>
</evidence>
<proteinExistence type="inferred from homology"/>
<dbReference type="InterPro" id="IPR018130">
    <property type="entry name" value="Ribosomal_uS2_CS"/>
</dbReference>
<dbReference type="NCBIfam" id="TIGR01011">
    <property type="entry name" value="rpsB_bact"/>
    <property type="match status" value="1"/>
</dbReference>
<dbReference type="FunFam" id="1.10.287.610:FF:000001">
    <property type="entry name" value="30S ribosomal protein S2"/>
    <property type="match status" value="1"/>
</dbReference>
<dbReference type="Pfam" id="PF00318">
    <property type="entry name" value="Ribosomal_S2"/>
    <property type="match status" value="1"/>
</dbReference>
<dbReference type="AlphaFoldDB" id="A0A9Y1I409"/>
<dbReference type="PRINTS" id="PR00395">
    <property type="entry name" value="RIBOSOMALS2"/>
</dbReference>
<dbReference type="InterPro" id="IPR005706">
    <property type="entry name" value="Ribosomal_uS2_bac/mit/plastid"/>
</dbReference>
<dbReference type="HAMAP" id="MF_00291_B">
    <property type="entry name" value="Ribosomal_uS2_B"/>
    <property type="match status" value="1"/>
</dbReference>
<evidence type="ECO:0000256" key="3">
    <source>
        <dbReference type="ARBA" id="ARBA00023274"/>
    </source>
</evidence>
<dbReference type="InterPro" id="IPR001865">
    <property type="entry name" value="Ribosomal_uS2"/>
</dbReference>
<dbReference type="PROSITE" id="PS00962">
    <property type="entry name" value="RIBOSOMAL_S2_1"/>
    <property type="match status" value="1"/>
</dbReference>
<dbReference type="SUPFAM" id="SSF52313">
    <property type="entry name" value="Ribosomal protein S2"/>
    <property type="match status" value="1"/>
</dbReference>
<name>A0A9Y1I409_9RHOD</name>
<dbReference type="GO" id="GO:0003735">
    <property type="term" value="F:structural constituent of ribosome"/>
    <property type="evidence" value="ECO:0007669"/>
    <property type="project" value="InterPro"/>
</dbReference>
<keyword evidence="2 5" id="KW-0689">Ribosomal protein</keyword>
<dbReference type="PANTHER" id="PTHR12534">
    <property type="entry name" value="30S RIBOSOMAL PROTEIN S2 PROKARYOTIC AND ORGANELLAR"/>
    <property type="match status" value="1"/>
</dbReference>
<comment type="similarity">
    <text evidence="1">Belongs to the universal ribosomal protein uS2 family.</text>
</comment>
<dbReference type="GO" id="GO:0006412">
    <property type="term" value="P:translation"/>
    <property type="evidence" value="ECO:0007669"/>
    <property type="project" value="InterPro"/>
</dbReference>
<dbReference type="CDD" id="cd01425">
    <property type="entry name" value="RPS2"/>
    <property type="match status" value="1"/>
</dbReference>
<reference evidence="5" key="1">
    <citation type="journal article" date="2023" name="J. Phycol.">
        <title>Revised classification of the Cyanidiophyceae based on plastid genome data with descriptions of the Cavernulicolales ord. nov. and Galdieriales ord. nov. (Rhodophyta).</title>
        <authorList>
            <person name="Park S.I."/>
            <person name="Cho C.H."/>
            <person name="Ciniglia C."/>
            <person name="Huang T.Y."/>
            <person name="Liu S.L."/>
            <person name="Bustamante D.E."/>
            <person name="Calderon M.S."/>
            <person name="Mansilla A."/>
            <person name="McDermott T."/>
            <person name="Andersen R.A."/>
            <person name="Yoon H.S."/>
        </authorList>
    </citation>
    <scope>NUCLEOTIDE SEQUENCE</scope>
</reference>
<evidence type="ECO:0000256" key="1">
    <source>
        <dbReference type="ARBA" id="ARBA00006242"/>
    </source>
</evidence>
<gene>
    <name evidence="5" type="primary">rps2</name>
    <name evidence="5" type="ORF">CspTHAL103_060</name>
</gene>
<organism evidence="5">
    <name type="scientific">Cyanidium sp. THAL103</name>
    <dbReference type="NCBI Taxonomy" id="3027999"/>
    <lineage>
        <taxon>Eukaryota</taxon>
        <taxon>Rhodophyta</taxon>
        <taxon>Bangiophyceae</taxon>
        <taxon>Cyanidiales</taxon>
        <taxon>Cyanidiaceae</taxon>
        <taxon>Cyanidium</taxon>
    </lineage>
</organism>